<proteinExistence type="predicted"/>
<sequence>MDLDIYMEIYNNGNDEAGFSYDTGGFEDSWEDSDEPITTADEEELRLYHKAAYQYRTSYYRDYRTRRDKIEIDQRRWAAQIEGMSDAFMDYSYRKQERKCYEGEVQSYQVSKAVDFFYCIDEELAHFAGDGYKSASIVQQGYFPCNPLIHKSVISIRAFELYQHLFVCCPQLSIQPYVRAICDFQSVRFMNYLCVQFSSAYDAFIAVKKRVRQRVSISLRRNDPDWRSLNACSPCQYPVAGKTPLEIEFMGAMDRNDSLKRVEQRESPTDGVGEGRLKERFDPRVGGEDYFVSEEEANHWERTNWPNLDGYQAERVEKIGDSMAGVKKCEEQWDNMKSGHTDKEKAIFREMGIFASTCRHMFVLWLTDMIKG</sequence>
<evidence type="ECO:0000313" key="2">
    <source>
        <dbReference type="Proteomes" id="UP001465976"/>
    </source>
</evidence>
<dbReference type="EMBL" id="JBAHYK010000867">
    <property type="protein sequence ID" value="KAL0570828.1"/>
    <property type="molecule type" value="Genomic_DNA"/>
</dbReference>
<dbReference type="InterPro" id="IPR040521">
    <property type="entry name" value="KDZ"/>
</dbReference>
<name>A0ABR3F6F0_9AGAR</name>
<gene>
    <name evidence="1" type="ORF">V5O48_011124</name>
</gene>
<protein>
    <submittedName>
        <fullName evidence="1">Uncharacterized protein</fullName>
    </submittedName>
</protein>
<organism evidence="1 2">
    <name type="scientific">Marasmius crinis-equi</name>
    <dbReference type="NCBI Taxonomy" id="585013"/>
    <lineage>
        <taxon>Eukaryota</taxon>
        <taxon>Fungi</taxon>
        <taxon>Dikarya</taxon>
        <taxon>Basidiomycota</taxon>
        <taxon>Agaricomycotina</taxon>
        <taxon>Agaricomycetes</taxon>
        <taxon>Agaricomycetidae</taxon>
        <taxon>Agaricales</taxon>
        <taxon>Marasmiineae</taxon>
        <taxon>Marasmiaceae</taxon>
        <taxon>Marasmius</taxon>
    </lineage>
</organism>
<comment type="caution">
    <text evidence="1">The sequence shown here is derived from an EMBL/GenBank/DDBJ whole genome shotgun (WGS) entry which is preliminary data.</text>
</comment>
<keyword evidence="2" id="KW-1185">Reference proteome</keyword>
<accession>A0ABR3F6F0</accession>
<evidence type="ECO:0000313" key="1">
    <source>
        <dbReference type="EMBL" id="KAL0570828.1"/>
    </source>
</evidence>
<reference evidence="1 2" key="1">
    <citation type="submission" date="2024-02" db="EMBL/GenBank/DDBJ databases">
        <title>A draft genome for the cacao thread blight pathogen Marasmius crinis-equi.</title>
        <authorList>
            <person name="Cohen S.P."/>
            <person name="Baruah I.K."/>
            <person name="Amoako-Attah I."/>
            <person name="Bukari Y."/>
            <person name="Meinhardt L.W."/>
            <person name="Bailey B.A."/>
        </authorList>
    </citation>
    <scope>NUCLEOTIDE SEQUENCE [LARGE SCALE GENOMIC DNA]</scope>
    <source>
        <strain evidence="1 2">GH-76</strain>
    </source>
</reference>
<dbReference type="Pfam" id="PF18758">
    <property type="entry name" value="KDZ"/>
    <property type="match status" value="1"/>
</dbReference>
<dbReference type="Proteomes" id="UP001465976">
    <property type="component" value="Unassembled WGS sequence"/>
</dbReference>